<dbReference type="EMBL" id="UINC01196463">
    <property type="protein sequence ID" value="SVE13478.1"/>
    <property type="molecule type" value="Genomic_DNA"/>
</dbReference>
<feature type="domain" description="Multidrug resistance protein MdtA-like barrel-sandwich hybrid" evidence="1">
    <location>
        <begin position="2"/>
        <end position="172"/>
    </location>
</feature>
<name>A0A383B253_9ZZZZ</name>
<evidence type="ECO:0000259" key="1">
    <source>
        <dbReference type="Pfam" id="PF25917"/>
    </source>
</evidence>
<accession>A0A383B253</accession>
<dbReference type="AlphaFoldDB" id="A0A383B253"/>
<dbReference type="InterPro" id="IPR058625">
    <property type="entry name" value="MdtA-like_BSH"/>
</dbReference>
<dbReference type="Gene3D" id="2.40.30.170">
    <property type="match status" value="1"/>
</dbReference>
<dbReference type="PANTHER" id="PTHR30469">
    <property type="entry name" value="MULTIDRUG RESISTANCE PROTEIN MDTA"/>
    <property type="match status" value="1"/>
</dbReference>
<dbReference type="SUPFAM" id="SSF111369">
    <property type="entry name" value="HlyD-like secretion proteins"/>
    <property type="match status" value="1"/>
</dbReference>
<feature type="non-terminal residue" evidence="2">
    <location>
        <position position="245"/>
    </location>
</feature>
<evidence type="ECO:0000313" key="2">
    <source>
        <dbReference type="EMBL" id="SVE13478.1"/>
    </source>
</evidence>
<organism evidence="2">
    <name type="scientific">marine metagenome</name>
    <dbReference type="NCBI Taxonomy" id="408172"/>
    <lineage>
        <taxon>unclassified sequences</taxon>
        <taxon>metagenomes</taxon>
        <taxon>ecological metagenomes</taxon>
    </lineage>
</organism>
<dbReference type="GO" id="GO:1990281">
    <property type="term" value="C:efflux pump complex"/>
    <property type="evidence" value="ECO:0007669"/>
    <property type="project" value="TreeGrafter"/>
</dbReference>
<dbReference type="GO" id="GO:0015562">
    <property type="term" value="F:efflux transmembrane transporter activity"/>
    <property type="evidence" value="ECO:0007669"/>
    <property type="project" value="TreeGrafter"/>
</dbReference>
<protein>
    <recommendedName>
        <fullName evidence="1">Multidrug resistance protein MdtA-like barrel-sandwich hybrid domain-containing protein</fullName>
    </recommendedName>
</protein>
<proteinExistence type="predicted"/>
<dbReference type="Gene3D" id="2.40.50.100">
    <property type="match status" value="1"/>
</dbReference>
<sequence length="245" mass="27018">MRALVAGQIVAVGENFVDGGWVREGDLLAQIDPFEFDAAVASGEAQVLEAGARLTEIGAQIDAELSNLTYGREQLEIAERELQRREVLANDKVVSEKALDDARLERNERARTVALSERNLQMLHASAERQQAVIAQTEVALRRARRDLRNTRLLAPFDGFLTETGAAIGKSLPVNGQVARLIDLSQLEAKFHLSDDEFGRLVHPLEGLLKRPARVVWRVGTELFRYDAEVARVEAEIDAASGGIQ</sequence>
<reference evidence="2" key="1">
    <citation type="submission" date="2018-05" db="EMBL/GenBank/DDBJ databases">
        <authorList>
            <person name="Lanie J.A."/>
            <person name="Ng W.-L."/>
            <person name="Kazmierczak K.M."/>
            <person name="Andrzejewski T.M."/>
            <person name="Davidsen T.M."/>
            <person name="Wayne K.J."/>
            <person name="Tettelin H."/>
            <person name="Glass J.I."/>
            <person name="Rusch D."/>
            <person name="Podicherti R."/>
            <person name="Tsui H.-C.T."/>
            <person name="Winkler M.E."/>
        </authorList>
    </citation>
    <scope>NUCLEOTIDE SEQUENCE</scope>
</reference>
<gene>
    <name evidence="2" type="ORF">METZ01_LOCUS466332</name>
</gene>
<dbReference type="Pfam" id="PF25917">
    <property type="entry name" value="BSH_RND"/>
    <property type="match status" value="1"/>
</dbReference>
<dbReference type="Gene3D" id="1.10.287.470">
    <property type="entry name" value="Helix hairpin bin"/>
    <property type="match status" value="1"/>
</dbReference>